<dbReference type="Proteomes" id="UP001432027">
    <property type="component" value="Unassembled WGS sequence"/>
</dbReference>
<keyword evidence="4" id="KW-1185">Reference proteome</keyword>
<evidence type="ECO:0000313" key="4">
    <source>
        <dbReference type="Proteomes" id="UP001432027"/>
    </source>
</evidence>
<accession>A0AAV5TV37</accession>
<feature type="compositionally biased region" description="Basic and acidic residues" evidence="2">
    <location>
        <begin position="8"/>
        <end position="17"/>
    </location>
</feature>
<feature type="compositionally biased region" description="Basic and acidic residues" evidence="2">
    <location>
        <begin position="30"/>
        <end position="40"/>
    </location>
</feature>
<protein>
    <recommendedName>
        <fullName evidence="5">cGMP-dependent protein kinase interacting domain-containing protein</fullName>
    </recommendedName>
</protein>
<keyword evidence="1" id="KW-0175">Coiled coil</keyword>
<reference evidence="3" key="1">
    <citation type="submission" date="2023-10" db="EMBL/GenBank/DDBJ databases">
        <title>Genome assembly of Pristionchus species.</title>
        <authorList>
            <person name="Yoshida K."/>
            <person name="Sommer R.J."/>
        </authorList>
    </citation>
    <scope>NUCLEOTIDE SEQUENCE</scope>
    <source>
        <strain evidence="3">RS0144</strain>
    </source>
</reference>
<evidence type="ECO:0000256" key="1">
    <source>
        <dbReference type="SAM" id="Coils"/>
    </source>
</evidence>
<dbReference type="AlphaFoldDB" id="A0AAV5TV37"/>
<name>A0AAV5TV37_9BILA</name>
<feature type="region of interest" description="Disordered" evidence="2">
    <location>
        <begin position="1"/>
        <end position="49"/>
    </location>
</feature>
<feature type="coiled-coil region" evidence="1">
    <location>
        <begin position="51"/>
        <end position="85"/>
    </location>
</feature>
<sequence length="90" mass="10142">GRMSNATERGRLSKRDAIVINDEESASDQPAEKSVKREEESVPSTQFDNLQQETKIEKSELELENDALKAEIDKLRKENAVLKASPCRVL</sequence>
<evidence type="ECO:0000313" key="3">
    <source>
        <dbReference type="EMBL" id="GMS98368.1"/>
    </source>
</evidence>
<feature type="non-terminal residue" evidence="3">
    <location>
        <position position="90"/>
    </location>
</feature>
<feature type="non-terminal residue" evidence="3">
    <location>
        <position position="1"/>
    </location>
</feature>
<gene>
    <name evidence="3" type="ORF">PENTCL1PPCAC_20543</name>
</gene>
<dbReference type="EMBL" id="BTSX01000005">
    <property type="protein sequence ID" value="GMS98368.1"/>
    <property type="molecule type" value="Genomic_DNA"/>
</dbReference>
<organism evidence="3 4">
    <name type="scientific">Pristionchus entomophagus</name>
    <dbReference type="NCBI Taxonomy" id="358040"/>
    <lineage>
        <taxon>Eukaryota</taxon>
        <taxon>Metazoa</taxon>
        <taxon>Ecdysozoa</taxon>
        <taxon>Nematoda</taxon>
        <taxon>Chromadorea</taxon>
        <taxon>Rhabditida</taxon>
        <taxon>Rhabditina</taxon>
        <taxon>Diplogasteromorpha</taxon>
        <taxon>Diplogasteroidea</taxon>
        <taxon>Neodiplogasteridae</taxon>
        <taxon>Pristionchus</taxon>
    </lineage>
</organism>
<evidence type="ECO:0000256" key="2">
    <source>
        <dbReference type="SAM" id="MobiDB-lite"/>
    </source>
</evidence>
<proteinExistence type="predicted"/>
<evidence type="ECO:0008006" key="5">
    <source>
        <dbReference type="Google" id="ProtNLM"/>
    </source>
</evidence>
<comment type="caution">
    <text evidence="3">The sequence shown here is derived from an EMBL/GenBank/DDBJ whole genome shotgun (WGS) entry which is preliminary data.</text>
</comment>